<dbReference type="Gene3D" id="3.30.450.20">
    <property type="entry name" value="PAS domain"/>
    <property type="match status" value="2"/>
</dbReference>
<protein>
    <submittedName>
        <fullName evidence="11">PAS domain S-box-containing protein/diguanylate cyclase (GGDEF)-like protein</fullName>
    </submittedName>
</protein>
<dbReference type="Pfam" id="PF08448">
    <property type="entry name" value="PAS_4"/>
    <property type="match status" value="1"/>
</dbReference>
<keyword evidence="5 6" id="KW-0472">Membrane</keyword>
<organism evidence="11 12">
    <name type="scientific">Roseateles asaccharophilus</name>
    <dbReference type="NCBI Taxonomy" id="582607"/>
    <lineage>
        <taxon>Bacteria</taxon>
        <taxon>Pseudomonadati</taxon>
        <taxon>Pseudomonadota</taxon>
        <taxon>Betaproteobacteria</taxon>
        <taxon>Burkholderiales</taxon>
        <taxon>Sphaerotilaceae</taxon>
        <taxon>Roseateles</taxon>
    </lineage>
</organism>
<dbReference type="AlphaFoldDB" id="A0A4R6N9J6"/>
<evidence type="ECO:0000256" key="3">
    <source>
        <dbReference type="ARBA" id="ARBA00022692"/>
    </source>
</evidence>
<dbReference type="EMBL" id="SNXE01000002">
    <property type="protein sequence ID" value="TDP11907.1"/>
    <property type="molecule type" value="Genomic_DNA"/>
</dbReference>
<dbReference type="CDD" id="cd01949">
    <property type="entry name" value="GGDEF"/>
    <property type="match status" value="1"/>
</dbReference>
<dbReference type="InterPro" id="IPR052155">
    <property type="entry name" value="Biofilm_reg_signaling"/>
</dbReference>
<dbReference type="NCBIfam" id="TIGR00254">
    <property type="entry name" value="GGDEF"/>
    <property type="match status" value="1"/>
</dbReference>
<keyword evidence="2" id="KW-1003">Cell membrane</keyword>
<reference evidence="11 12" key="1">
    <citation type="submission" date="2019-03" db="EMBL/GenBank/DDBJ databases">
        <title>Genomic Encyclopedia of Type Strains, Phase IV (KMG-IV): sequencing the most valuable type-strain genomes for metagenomic binning, comparative biology and taxonomic classification.</title>
        <authorList>
            <person name="Goeker M."/>
        </authorList>
    </citation>
    <scope>NUCLEOTIDE SEQUENCE [LARGE SCALE GENOMIC DNA]</scope>
    <source>
        <strain evidence="11 12">DSM 25082</strain>
    </source>
</reference>
<evidence type="ECO:0000259" key="8">
    <source>
        <dbReference type="PROSITE" id="PS50113"/>
    </source>
</evidence>
<feature type="domain" description="PAC" evidence="8">
    <location>
        <begin position="515"/>
        <end position="567"/>
    </location>
</feature>
<dbReference type="PANTHER" id="PTHR44757:SF2">
    <property type="entry name" value="BIOFILM ARCHITECTURE MAINTENANCE PROTEIN MBAA"/>
    <property type="match status" value="1"/>
</dbReference>
<dbReference type="SUPFAM" id="SSF55073">
    <property type="entry name" value="Nucleotide cyclase"/>
    <property type="match status" value="1"/>
</dbReference>
<feature type="transmembrane region" description="Helical" evidence="6">
    <location>
        <begin position="278"/>
        <end position="295"/>
    </location>
</feature>
<dbReference type="SMART" id="SM00086">
    <property type="entry name" value="PAC"/>
    <property type="match status" value="2"/>
</dbReference>
<keyword evidence="4 6" id="KW-1133">Transmembrane helix</keyword>
<feature type="transmembrane region" description="Helical" evidence="6">
    <location>
        <begin position="47"/>
        <end position="65"/>
    </location>
</feature>
<evidence type="ECO:0000256" key="5">
    <source>
        <dbReference type="ARBA" id="ARBA00023136"/>
    </source>
</evidence>
<comment type="subcellular location">
    <subcellularLocation>
        <location evidence="1">Cell membrane</location>
        <topology evidence="1">Multi-pass membrane protein</topology>
    </subcellularLocation>
</comment>
<dbReference type="PROSITE" id="PS50112">
    <property type="entry name" value="PAS"/>
    <property type="match status" value="2"/>
</dbReference>
<feature type="transmembrane region" description="Helical" evidence="6">
    <location>
        <begin position="85"/>
        <end position="112"/>
    </location>
</feature>
<dbReference type="SUPFAM" id="SSF141868">
    <property type="entry name" value="EAL domain-like"/>
    <property type="match status" value="1"/>
</dbReference>
<feature type="domain" description="EAL" evidence="9">
    <location>
        <begin position="741"/>
        <end position="995"/>
    </location>
</feature>
<dbReference type="SMART" id="SM00091">
    <property type="entry name" value="PAS"/>
    <property type="match status" value="2"/>
</dbReference>
<dbReference type="CDD" id="cd01948">
    <property type="entry name" value="EAL"/>
    <property type="match status" value="1"/>
</dbReference>
<dbReference type="RefSeq" id="WP_133602672.1">
    <property type="nucleotide sequence ID" value="NZ_JAUFPJ010000002.1"/>
</dbReference>
<name>A0A4R6N9J6_9BURK</name>
<dbReference type="PANTHER" id="PTHR44757">
    <property type="entry name" value="DIGUANYLATE CYCLASE DGCP"/>
    <property type="match status" value="1"/>
</dbReference>
<dbReference type="SMART" id="SM00267">
    <property type="entry name" value="GGDEF"/>
    <property type="match status" value="1"/>
</dbReference>
<evidence type="ECO:0000259" key="7">
    <source>
        <dbReference type="PROSITE" id="PS50112"/>
    </source>
</evidence>
<dbReference type="Proteomes" id="UP000295357">
    <property type="component" value="Unassembled WGS sequence"/>
</dbReference>
<dbReference type="GO" id="GO:0005886">
    <property type="term" value="C:plasma membrane"/>
    <property type="evidence" value="ECO:0007669"/>
    <property type="project" value="UniProtKB-SubCell"/>
</dbReference>
<dbReference type="InterPro" id="IPR001633">
    <property type="entry name" value="EAL_dom"/>
</dbReference>
<dbReference type="Pfam" id="PF00563">
    <property type="entry name" value="EAL"/>
    <property type="match status" value="1"/>
</dbReference>
<dbReference type="InterPro" id="IPR007895">
    <property type="entry name" value="MASE1"/>
</dbReference>
<evidence type="ECO:0000256" key="6">
    <source>
        <dbReference type="SAM" id="Phobius"/>
    </source>
</evidence>
<dbReference type="Pfam" id="PF13426">
    <property type="entry name" value="PAS_9"/>
    <property type="match status" value="1"/>
</dbReference>
<dbReference type="SMART" id="SM00052">
    <property type="entry name" value="EAL"/>
    <property type="match status" value="1"/>
</dbReference>
<feature type="transmembrane region" description="Helical" evidence="6">
    <location>
        <begin position="167"/>
        <end position="189"/>
    </location>
</feature>
<evidence type="ECO:0000256" key="4">
    <source>
        <dbReference type="ARBA" id="ARBA00022989"/>
    </source>
</evidence>
<dbReference type="InterPro" id="IPR000160">
    <property type="entry name" value="GGDEF_dom"/>
</dbReference>
<feature type="domain" description="PAS" evidence="7">
    <location>
        <begin position="309"/>
        <end position="360"/>
    </location>
</feature>
<evidence type="ECO:0000313" key="12">
    <source>
        <dbReference type="Proteomes" id="UP000295357"/>
    </source>
</evidence>
<feature type="domain" description="PAS" evidence="7">
    <location>
        <begin position="437"/>
        <end position="489"/>
    </location>
</feature>
<feature type="transmembrane region" description="Helical" evidence="6">
    <location>
        <begin position="132"/>
        <end position="155"/>
    </location>
</feature>
<feature type="transmembrane region" description="Helical" evidence="6">
    <location>
        <begin position="20"/>
        <end position="40"/>
    </location>
</feature>
<dbReference type="InterPro" id="IPR000014">
    <property type="entry name" value="PAS"/>
</dbReference>
<dbReference type="PROSITE" id="PS50113">
    <property type="entry name" value="PAC"/>
    <property type="match status" value="1"/>
</dbReference>
<dbReference type="PROSITE" id="PS50887">
    <property type="entry name" value="GGDEF"/>
    <property type="match status" value="1"/>
</dbReference>
<dbReference type="SUPFAM" id="SSF55785">
    <property type="entry name" value="PYP-like sensor domain (PAS domain)"/>
    <property type="match status" value="2"/>
</dbReference>
<dbReference type="InterPro" id="IPR013656">
    <property type="entry name" value="PAS_4"/>
</dbReference>
<evidence type="ECO:0000256" key="1">
    <source>
        <dbReference type="ARBA" id="ARBA00004651"/>
    </source>
</evidence>
<feature type="transmembrane region" description="Helical" evidence="6">
    <location>
        <begin position="226"/>
        <end position="258"/>
    </location>
</feature>
<dbReference type="GO" id="GO:0003824">
    <property type="term" value="F:catalytic activity"/>
    <property type="evidence" value="ECO:0007669"/>
    <property type="project" value="UniProtKB-ARBA"/>
</dbReference>
<keyword evidence="3 6" id="KW-0812">Transmembrane</keyword>
<dbReference type="OrthoDB" id="9813903at2"/>
<dbReference type="Pfam" id="PF00990">
    <property type="entry name" value="GGDEF"/>
    <property type="match status" value="1"/>
</dbReference>
<gene>
    <name evidence="11" type="ORF">DFR39_102291</name>
</gene>
<feature type="domain" description="GGDEF" evidence="10">
    <location>
        <begin position="599"/>
        <end position="732"/>
    </location>
</feature>
<dbReference type="PROSITE" id="PS50883">
    <property type="entry name" value="EAL"/>
    <property type="match status" value="1"/>
</dbReference>
<evidence type="ECO:0000259" key="10">
    <source>
        <dbReference type="PROSITE" id="PS50887"/>
    </source>
</evidence>
<sequence>MIARLMPEQPAATPPGRPALWSLLLWGLLSLLAALGCIMLMRQPGSIAPLWLSNTLIVCAMLAYTPRHWPTLLVAHGLAVLGANMLTGGTATMALAFVPGNVLEAWMGAWLLRRHGNVRSVIHEPNALLQALLLGPALAAGLGALAGSITLFMLAPAGDLLGIFTTWWLGSALGWVCVFPLGVLALALGPRQALQACLQTLQLPLALLVAGVTLLAFSSLPYPYVYVAAIGMLAAYCGGFASASLAAPITVAACFGLISRGLMVLPPQTGPGADALHLLPLLLAVLSPLLLGAALEQSRRRNAEQLARREARYRSLYTRAPTLLHSTDVEGRLLSVSSAWLQHFGYRESEVLGRKISDFISLDPQGLASPELLPVLTAGEPVEDLPMLARRADGKLRRVRLSMVWEEDAGREQGLCSMASLRDVTEEQALLKRLDEERQLLQITLTSIADGVLSTDEQGRIIFINRSASRLSGWDMNAAAGHAVTEVLNLRAAHDKTRALDPVGSCLATGRMETLPPDCVLQARDGHSYAMTGSASPIHDATGHLRGVVMVFQDVSRAREDARRLNHMAHHDALTGLPNRVLLMDRIEQACSSAARKGQGFAIGFVDLDHFKLINDTLGHAMGDQLLQLVAQRLSGELRSTDTVCRLGGDEFVLLLSEVQGPEHAARVAEKLLRQVAEPIALGARQVTASLSMGLALYPDDGQSAEELMKHADMALYRAKQLGRNRYCLYDPAMAATAVQRLQMAQLLRQDMEGERLYLMLQAQVDIEGGRHVAAEALLRWAPASGPEIGPAEFIPVAEESGLMLSLGRHVLQLVARLLSERRDLLESELRLAINVSPQQLVDARFPEDVQRLLRETGLPPPRLELEITESALMGSPEESRRALLQLKSLGVRLAVDDFGTGYSSLSHLKHFPVDAVKIDRSFVQDLDRNAGDRALVRAIIAMAASLGLECVAEGVETESQVQLLREMGCHLMQGYLFAHPMPYNEMPLWPSLRRIEPEYRRLH</sequence>
<dbReference type="InterPro" id="IPR043128">
    <property type="entry name" value="Rev_trsase/Diguanyl_cyclase"/>
</dbReference>
<dbReference type="InterPro" id="IPR035919">
    <property type="entry name" value="EAL_sf"/>
</dbReference>
<dbReference type="InterPro" id="IPR029787">
    <property type="entry name" value="Nucleotide_cyclase"/>
</dbReference>
<evidence type="ECO:0000256" key="2">
    <source>
        <dbReference type="ARBA" id="ARBA00022475"/>
    </source>
</evidence>
<dbReference type="NCBIfam" id="TIGR00229">
    <property type="entry name" value="sensory_box"/>
    <property type="match status" value="2"/>
</dbReference>
<evidence type="ECO:0000259" key="9">
    <source>
        <dbReference type="PROSITE" id="PS50883"/>
    </source>
</evidence>
<dbReference type="Pfam" id="PF05231">
    <property type="entry name" value="MASE1"/>
    <property type="match status" value="1"/>
</dbReference>
<dbReference type="InterPro" id="IPR035965">
    <property type="entry name" value="PAS-like_dom_sf"/>
</dbReference>
<proteinExistence type="predicted"/>
<evidence type="ECO:0000313" key="11">
    <source>
        <dbReference type="EMBL" id="TDP11907.1"/>
    </source>
</evidence>
<comment type="caution">
    <text evidence="11">The sequence shown here is derived from an EMBL/GenBank/DDBJ whole genome shotgun (WGS) entry which is preliminary data.</text>
</comment>
<dbReference type="Gene3D" id="3.20.20.450">
    <property type="entry name" value="EAL domain"/>
    <property type="match status" value="1"/>
</dbReference>
<dbReference type="FunFam" id="3.30.70.270:FF:000001">
    <property type="entry name" value="Diguanylate cyclase domain protein"/>
    <property type="match status" value="1"/>
</dbReference>
<dbReference type="InterPro" id="IPR000700">
    <property type="entry name" value="PAS-assoc_C"/>
</dbReference>
<keyword evidence="12" id="KW-1185">Reference proteome</keyword>
<accession>A0A4R6N9J6</accession>
<feature type="transmembrane region" description="Helical" evidence="6">
    <location>
        <begin position="201"/>
        <end position="220"/>
    </location>
</feature>
<dbReference type="Gene3D" id="3.30.70.270">
    <property type="match status" value="1"/>
</dbReference>
<dbReference type="InterPro" id="IPR001610">
    <property type="entry name" value="PAC"/>
</dbReference>
<dbReference type="CDD" id="cd00130">
    <property type="entry name" value="PAS"/>
    <property type="match status" value="2"/>
</dbReference>